<accession>A0A5C8PM36</accession>
<keyword evidence="3" id="KW-0378">Hydrolase</keyword>
<dbReference type="CDD" id="cd16343">
    <property type="entry name" value="LMWPTP"/>
    <property type="match status" value="1"/>
</dbReference>
<feature type="active site" description="Proton donor" evidence="5">
    <location>
        <position position="125"/>
    </location>
</feature>
<feature type="domain" description="Phosphotyrosine protein phosphatase I" evidence="6">
    <location>
        <begin position="2"/>
        <end position="151"/>
    </location>
</feature>
<dbReference type="OrthoDB" id="9784339at2"/>
<sequence>MIGVLFICTGNICRSPTAEGVFRAMVARAGLESGFVIDSAGTYDGHVGQPPSREAVRAAARRGYDLAALRARQLVADDLRRFDHVLAMDRGHLRALRAMAPPDLKDKPRLFLDTAPHLGLQEVDDPWYGTTADYERALDTIEAGCAALLEHLRATSLTA</sequence>
<gene>
    <name evidence="7" type="ORF">FHP25_15500</name>
</gene>
<keyword evidence="4" id="KW-0904">Protein phosphatase</keyword>
<dbReference type="PANTHER" id="PTHR11717:SF7">
    <property type="entry name" value="LOW MOLECULAR WEIGHT PHOSPHOTYROSINE PROTEIN PHOSPHATASE"/>
    <property type="match status" value="1"/>
</dbReference>
<dbReference type="SUPFAM" id="SSF52788">
    <property type="entry name" value="Phosphotyrosine protein phosphatases I"/>
    <property type="match status" value="1"/>
</dbReference>
<feature type="active site" evidence="5">
    <location>
        <position position="14"/>
    </location>
</feature>
<evidence type="ECO:0000256" key="2">
    <source>
        <dbReference type="ARBA" id="ARBA00013064"/>
    </source>
</evidence>
<protein>
    <recommendedName>
        <fullName evidence="2">protein-tyrosine-phosphatase</fullName>
        <ecNumber evidence="2">3.1.3.48</ecNumber>
    </recommendedName>
</protein>
<comment type="caution">
    <text evidence="7">The sequence shown here is derived from an EMBL/GenBank/DDBJ whole genome shotgun (WGS) entry which is preliminary data.</text>
</comment>
<dbReference type="Proteomes" id="UP000321638">
    <property type="component" value="Unassembled WGS sequence"/>
</dbReference>
<organism evidence="7 8">
    <name type="scientific">Vineibacter terrae</name>
    <dbReference type="NCBI Taxonomy" id="2586908"/>
    <lineage>
        <taxon>Bacteria</taxon>
        <taxon>Pseudomonadati</taxon>
        <taxon>Pseudomonadota</taxon>
        <taxon>Alphaproteobacteria</taxon>
        <taxon>Hyphomicrobiales</taxon>
        <taxon>Vineibacter</taxon>
    </lineage>
</organism>
<dbReference type="InterPro" id="IPR036196">
    <property type="entry name" value="Ptyr_pPase_sf"/>
</dbReference>
<evidence type="ECO:0000313" key="7">
    <source>
        <dbReference type="EMBL" id="TXL74818.1"/>
    </source>
</evidence>
<dbReference type="GO" id="GO:0004725">
    <property type="term" value="F:protein tyrosine phosphatase activity"/>
    <property type="evidence" value="ECO:0007669"/>
    <property type="project" value="UniProtKB-EC"/>
</dbReference>
<dbReference type="PRINTS" id="PR00719">
    <property type="entry name" value="LMWPTPASE"/>
</dbReference>
<proteinExistence type="inferred from homology"/>
<name>A0A5C8PM36_9HYPH</name>
<evidence type="ECO:0000256" key="4">
    <source>
        <dbReference type="ARBA" id="ARBA00022912"/>
    </source>
</evidence>
<dbReference type="InterPro" id="IPR017867">
    <property type="entry name" value="Tyr_phospatase_low_mol_wt"/>
</dbReference>
<evidence type="ECO:0000256" key="3">
    <source>
        <dbReference type="ARBA" id="ARBA00022801"/>
    </source>
</evidence>
<evidence type="ECO:0000313" key="8">
    <source>
        <dbReference type="Proteomes" id="UP000321638"/>
    </source>
</evidence>
<dbReference type="EC" id="3.1.3.48" evidence="2"/>
<dbReference type="InterPro" id="IPR023485">
    <property type="entry name" value="Ptyr_pPase"/>
</dbReference>
<keyword evidence="8" id="KW-1185">Reference proteome</keyword>
<evidence type="ECO:0000256" key="1">
    <source>
        <dbReference type="ARBA" id="ARBA00011063"/>
    </source>
</evidence>
<dbReference type="PANTHER" id="PTHR11717">
    <property type="entry name" value="LOW MOLECULAR WEIGHT PROTEIN TYROSINE PHOSPHATASE"/>
    <property type="match status" value="1"/>
</dbReference>
<dbReference type="EMBL" id="VDUZ01000016">
    <property type="protein sequence ID" value="TXL74818.1"/>
    <property type="molecule type" value="Genomic_DNA"/>
</dbReference>
<reference evidence="7 8" key="1">
    <citation type="submission" date="2019-06" db="EMBL/GenBank/DDBJ databases">
        <title>New taxonomy in bacterial strain CC-CFT640, isolated from vineyard.</title>
        <authorList>
            <person name="Lin S.-Y."/>
            <person name="Tsai C.-F."/>
            <person name="Young C.-C."/>
        </authorList>
    </citation>
    <scope>NUCLEOTIDE SEQUENCE [LARGE SCALE GENOMIC DNA]</scope>
    <source>
        <strain evidence="7 8">CC-CFT640</strain>
    </source>
</reference>
<dbReference type="RefSeq" id="WP_147847860.1">
    <property type="nucleotide sequence ID" value="NZ_DATAJT010000112.1"/>
</dbReference>
<comment type="similarity">
    <text evidence="1">Belongs to the low molecular weight phosphotyrosine protein phosphatase family.</text>
</comment>
<dbReference type="AlphaFoldDB" id="A0A5C8PM36"/>
<evidence type="ECO:0000256" key="5">
    <source>
        <dbReference type="PIRSR" id="PIRSR617867-1"/>
    </source>
</evidence>
<evidence type="ECO:0000259" key="6">
    <source>
        <dbReference type="SMART" id="SM00226"/>
    </source>
</evidence>
<dbReference type="SMART" id="SM00226">
    <property type="entry name" value="LMWPc"/>
    <property type="match status" value="1"/>
</dbReference>
<feature type="active site" description="Nucleophile" evidence="5">
    <location>
        <position position="8"/>
    </location>
</feature>
<dbReference type="InterPro" id="IPR050438">
    <property type="entry name" value="LMW_PTPase"/>
</dbReference>
<dbReference type="Gene3D" id="3.40.50.2300">
    <property type="match status" value="1"/>
</dbReference>
<dbReference type="Pfam" id="PF01451">
    <property type="entry name" value="LMWPc"/>
    <property type="match status" value="1"/>
</dbReference>